<dbReference type="EMBL" id="CAJVQC010005289">
    <property type="protein sequence ID" value="CAG8551867.1"/>
    <property type="molecule type" value="Genomic_DNA"/>
</dbReference>
<gene>
    <name evidence="1" type="ORF">RPERSI_LOCUS3993</name>
</gene>
<evidence type="ECO:0000313" key="1">
    <source>
        <dbReference type="EMBL" id="CAG8551867.1"/>
    </source>
</evidence>
<accession>A0ACA9LVE3</accession>
<name>A0ACA9LVE3_9GLOM</name>
<proteinExistence type="predicted"/>
<protein>
    <submittedName>
        <fullName evidence="1">30402_t:CDS:1</fullName>
    </submittedName>
</protein>
<comment type="caution">
    <text evidence="1">The sequence shown here is derived from an EMBL/GenBank/DDBJ whole genome shotgun (WGS) entry which is preliminary data.</text>
</comment>
<organism evidence="1 2">
    <name type="scientific">Racocetra persica</name>
    <dbReference type="NCBI Taxonomy" id="160502"/>
    <lineage>
        <taxon>Eukaryota</taxon>
        <taxon>Fungi</taxon>
        <taxon>Fungi incertae sedis</taxon>
        <taxon>Mucoromycota</taxon>
        <taxon>Glomeromycotina</taxon>
        <taxon>Glomeromycetes</taxon>
        <taxon>Diversisporales</taxon>
        <taxon>Gigasporaceae</taxon>
        <taxon>Racocetra</taxon>
    </lineage>
</organism>
<sequence>MLVNDSNSVSVSVSDSNNVNNVDQDAEQEEKHFRKVLNTFALYKSYALSANNRRRTDYYALSERHRALIPSYLEVLSKVDQAIIKNHLVLKQILADSRLFSREDKDSFHPNLQCDKDSSTQFQITDFDMDKLRSTIKQFVREWAAEGQNERDAAYKPLLESLMEFFKDVPVEERPSIRVLVPGAGLGRLAFDIVKQGTKKLIDRRIKTISAIGIAFYFKQRVHQYEIYPFVHSFSNIVSSEDQLRPVYIPDVLPSSIPSGVNFSMVAGDFVEVYGDEQYNDQWDCIVTCFFIDTAKNILEYIEIFHRILKSGGLWINLGPLLYHYENSPDEMSIELNLEQVKAVVKDFGFQILNEKSIQTTYTSNPKGMLKYLYECAFWTCVKQ</sequence>
<dbReference type="Proteomes" id="UP000789920">
    <property type="component" value="Unassembled WGS sequence"/>
</dbReference>
<keyword evidence="2" id="KW-1185">Reference proteome</keyword>
<evidence type="ECO:0000313" key="2">
    <source>
        <dbReference type="Proteomes" id="UP000789920"/>
    </source>
</evidence>
<reference evidence="1" key="1">
    <citation type="submission" date="2021-06" db="EMBL/GenBank/DDBJ databases">
        <authorList>
            <person name="Kallberg Y."/>
            <person name="Tangrot J."/>
            <person name="Rosling A."/>
        </authorList>
    </citation>
    <scope>NUCLEOTIDE SEQUENCE</scope>
    <source>
        <strain evidence="1">MA461A</strain>
    </source>
</reference>